<evidence type="ECO:0000313" key="2">
    <source>
        <dbReference type="EMBL" id="SCZ58001.1"/>
    </source>
</evidence>
<dbReference type="Proteomes" id="UP000198767">
    <property type="component" value="Unassembled WGS sequence"/>
</dbReference>
<dbReference type="RefSeq" id="WP_090217261.1">
    <property type="nucleotide sequence ID" value="NZ_FMWG01000003.1"/>
</dbReference>
<dbReference type="STRING" id="1156985.SAMN04488118_103192"/>
<organism evidence="2 3">
    <name type="scientific">Epibacterium ulvae</name>
    <dbReference type="NCBI Taxonomy" id="1156985"/>
    <lineage>
        <taxon>Bacteria</taxon>
        <taxon>Pseudomonadati</taxon>
        <taxon>Pseudomonadota</taxon>
        <taxon>Alphaproteobacteria</taxon>
        <taxon>Rhodobacterales</taxon>
        <taxon>Roseobacteraceae</taxon>
        <taxon>Epibacterium</taxon>
    </lineage>
</organism>
<evidence type="ECO:0000313" key="3">
    <source>
        <dbReference type="Proteomes" id="UP000198767"/>
    </source>
</evidence>
<feature type="region of interest" description="Disordered" evidence="1">
    <location>
        <begin position="20"/>
        <end position="40"/>
    </location>
</feature>
<keyword evidence="3" id="KW-1185">Reference proteome</keyword>
<evidence type="ECO:0000256" key="1">
    <source>
        <dbReference type="SAM" id="MobiDB-lite"/>
    </source>
</evidence>
<feature type="region of interest" description="Disordered" evidence="1">
    <location>
        <begin position="227"/>
        <end position="265"/>
    </location>
</feature>
<dbReference type="AlphaFoldDB" id="A0A1G5Q9E8"/>
<name>A0A1G5Q9E8_9RHOB</name>
<accession>A0A1G5Q9E8</accession>
<reference evidence="2 3" key="1">
    <citation type="submission" date="2016-10" db="EMBL/GenBank/DDBJ databases">
        <authorList>
            <person name="de Groot N.N."/>
        </authorList>
    </citation>
    <scope>NUCLEOTIDE SEQUENCE [LARGE SCALE GENOMIC DNA]</scope>
    <source>
        <strain evidence="2 3">U95</strain>
    </source>
</reference>
<feature type="compositionally biased region" description="Polar residues" evidence="1">
    <location>
        <begin position="255"/>
        <end position="265"/>
    </location>
</feature>
<protein>
    <submittedName>
        <fullName evidence="2">Uncharacterized protein</fullName>
    </submittedName>
</protein>
<sequence length="265" mass="28793">MKVSPKNVMGLALLTAATARTNPPTMPQLSKPDLSAQNHTNSFNTQKSIFAETSNSQQAEFMNKFSIPLDIASIETPVDLENLTQKVVDRVGVPATTDASQFVSREDLGLSEGARLHIDIGGEGFHEAGGVTSGFTTALNLNAQAYDSQNPDIAIPNLVQVSSWSEDPPYPFRDETVDHFTMQGAPLTDHNVNEIARTLREGGTVELWIDHGDFDANLEALAKELGSTPRWSDDPESGVVNEFEGSFPTPKVVLQKTTQPENDEL</sequence>
<dbReference type="EMBL" id="FMWG01000003">
    <property type="protein sequence ID" value="SCZ58001.1"/>
    <property type="molecule type" value="Genomic_DNA"/>
</dbReference>
<proteinExistence type="predicted"/>
<gene>
    <name evidence="2" type="ORF">SAMN04488118_103192</name>
</gene>
<dbReference type="OrthoDB" id="9962765at2"/>